<keyword evidence="3" id="KW-1185">Reference proteome</keyword>
<dbReference type="InterPro" id="IPR000182">
    <property type="entry name" value="GNAT_dom"/>
</dbReference>
<feature type="domain" description="N-acetyltransferase" evidence="1">
    <location>
        <begin position="14"/>
        <end position="148"/>
    </location>
</feature>
<dbReference type="KEGG" id="tvo:TVG0785733"/>
<dbReference type="InterPro" id="IPR016181">
    <property type="entry name" value="Acyl_CoA_acyltransferase"/>
</dbReference>
<dbReference type="PaxDb" id="273116-14324998"/>
<reference evidence="2 3" key="2">
    <citation type="journal article" date="2000" name="Proc. Natl. Acad. Sci. U.S.A.">
        <title>Archaeal adaptation to higher temperatures revealed by genomic sequence of Thermoplasma volcanium.</title>
        <authorList>
            <person name="Kawashima T."/>
            <person name="Amano N."/>
            <person name="Koike H."/>
            <person name="Makino S."/>
            <person name="Higuchi S."/>
            <person name="Kawashima-Ohya Y."/>
            <person name="Watanabe K."/>
            <person name="Yamazaki M."/>
            <person name="Kanehori K."/>
            <person name="Kawamoto T."/>
            <person name="Nunoshiba T."/>
            <person name="Yamamoto Y."/>
            <person name="Aramaki H."/>
            <person name="Makino K."/>
            <person name="Suzuki M."/>
        </authorList>
    </citation>
    <scope>NUCLEOTIDE SEQUENCE [LARGE SCALE GENOMIC DNA]</scope>
    <source>
        <strain evidence="3">ATCC 51530 / DSM 4299 / JCM 9571 / NBRC 15438 / GSS1</strain>
    </source>
</reference>
<evidence type="ECO:0000313" key="3">
    <source>
        <dbReference type="Proteomes" id="UP000001017"/>
    </source>
</evidence>
<dbReference type="PANTHER" id="PTHR43259:SF1">
    <property type="entry name" value="N-ACETYLTRANSFERASE DOMAIN-CONTAINING PROTEIN"/>
    <property type="match status" value="1"/>
</dbReference>
<dbReference type="InterPro" id="IPR052829">
    <property type="entry name" value="N-acetyltransferase_domain"/>
</dbReference>
<dbReference type="AlphaFoldDB" id="Q97AM8"/>
<dbReference type="EMBL" id="BA000011">
    <property type="protein sequence ID" value="BAB59924.1"/>
    <property type="molecule type" value="Genomic_DNA"/>
</dbReference>
<dbReference type="Gene3D" id="3.40.630.30">
    <property type="match status" value="1"/>
</dbReference>
<gene>
    <name evidence="2" type="ORF">TVG0785733</name>
</gene>
<name>Q97AM8_THEVO</name>
<dbReference type="SUPFAM" id="SSF55729">
    <property type="entry name" value="Acyl-CoA N-acyltransferases (Nat)"/>
    <property type="match status" value="1"/>
</dbReference>
<dbReference type="Proteomes" id="UP000001017">
    <property type="component" value="Chromosome"/>
</dbReference>
<dbReference type="PROSITE" id="PS51186">
    <property type="entry name" value="GNAT"/>
    <property type="match status" value="1"/>
</dbReference>
<sequence>MKKEDMESVMDQLLRLKRLNSEFDCIFNVSEQSKADIEKYINKIMNSDDHVLLVAELDNKITGILFADILFRIYYEPKYEARIREFYVMPEYRRNGIGKKLIDALKRELDPKGITFITAEFPALNLIAQNFYKKIGYREIVTIYGQIH</sequence>
<dbReference type="eggNOG" id="arCOG00826">
    <property type="taxonomic scope" value="Archaea"/>
</dbReference>
<proteinExistence type="predicted"/>
<dbReference type="HOGENOM" id="CLU_013985_36_1_2"/>
<organism evidence="2 3">
    <name type="scientific">Thermoplasma volcanium (strain ATCC 51530 / DSM 4299 / JCM 9571 / NBRC 15438 / GSS1)</name>
    <dbReference type="NCBI Taxonomy" id="273116"/>
    <lineage>
        <taxon>Archaea</taxon>
        <taxon>Methanobacteriati</taxon>
        <taxon>Thermoplasmatota</taxon>
        <taxon>Thermoplasmata</taxon>
        <taxon>Thermoplasmatales</taxon>
        <taxon>Thermoplasmataceae</taxon>
        <taxon>Thermoplasma</taxon>
    </lineage>
</organism>
<dbReference type="PANTHER" id="PTHR43259">
    <property type="entry name" value="SPT10P"/>
    <property type="match status" value="1"/>
</dbReference>
<dbReference type="Pfam" id="PF00583">
    <property type="entry name" value="Acetyltransf_1"/>
    <property type="match status" value="1"/>
</dbReference>
<dbReference type="CDD" id="cd04301">
    <property type="entry name" value="NAT_SF"/>
    <property type="match status" value="1"/>
</dbReference>
<dbReference type="PhylomeDB" id="Q97AM8"/>
<evidence type="ECO:0000259" key="1">
    <source>
        <dbReference type="PROSITE" id="PS51186"/>
    </source>
</evidence>
<reference evidence="2 3" key="1">
    <citation type="journal article" date="1999" name="Proc. Jpn. Acad.">
        <title>Determination of the complete genomic DNA sequence of Thermoplasma volvanium GSS1.</title>
        <authorList>
            <person name="Kawashima T."/>
            <person name="Yamamoto Y."/>
            <person name="Aramaki H."/>
            <person name="Nunoshiba T."/>
            <person name="Kawamoto T."/>
            <person name="Watanabe K."/>
            <person name="Yamazaki M."/>
            <person name="Kanehori K."/>
            <person name="Amano N."/>
            <person name="Ohya Y."/>
            <person name="Makino K."/>
            <person name="Suzuki M."/>
        </authorList>
    </citation>
    <scope>NUCLEOTIDE SEQUENCE [LARGE SCALE GENOMIC DNA]</scope>
    <source>
        <strain evidence="3">ATCC 51530 / DSM 4299 / JCM 9571 / NBRC 15438 / GSS1</strain>
    </source>
</reference>
<protein>
    <submittedName>
        <fullName evidence="2">N-terminal acetyltransferase complex subunit [ARD1]</fullName>
    </submittedName>
</protein>
<dbReference type="STRING" id="273116.gene:9381572"/>
<evidence type="ECO:0000313" key="2">
    <source>
        <dbReference type="EMBL" id="BAB59924.1"/>
    </source>
</evidence>
<accession>Q97AM8</accession>
<dbReference type="GO" id="GO:0016747">
    <property type="term" value="F:acyltransferase activity, transferring groups other than amino-acyl groups"/>
    <property type="evidence" value="ECO:0007669"/>
    <property type="project" value="InterPro"/>
</dbReference>